<dbReference type="InterPro" id="IPR035595">
    <property type="entry name" value="UDP_glycos_trans_CS"/>
</dbReference>
<comment type="similarity">
    <text evidence="1 5">Belongs to the UDP-glycosyltransferase family.</text>
</comment>
<dbReference type="CDD" id="cd03784">
    <property type="entry name" value="GT1_Gtf-like"/>
    <property type="match status" value="1"/>
</dbReference>
<sequence length="513" mass="58872">MWLSSLLLITCFVNAVNSAKILVTSAHDSSSHINSMKPYFVRLAEEGHDVTVLDTSNNEKPKDFGPKVKVVHIYITKEQVAEVVGKDAANDMGKRQWRDDTNASFMGIVYFIMNKAFGLMLDYHAEKFFSVANETWDLMITDELFGVHQFALNMHDKRRKGTPYILFSTSMMLITNYIINSFGRVGPPRPGMFVKPPIDSKDIYDPTRFTSRLYGFVQDSSEYIALRYLVQNFGLSNIKRYGVEDFTWREYMKGSSIFFTDHFDRFQFPVPEGTDFHGIGSHCPEKRVLTGEFLEFVEDATSKGTIYMAFGSFVKWDFAPDHVLNAVVDGLNELKNYRIVFSYNGERPLNVGNHVKITKWAPQAELLAHNKTLLFISHGGLKSLKEALCSFTPIVYMPLFAEQSHNVKLALEMGIGGALNKYSVNKNIFLREVRNVLDNNERYTAQMKKLRGIYMDRIIPSLDEAVFYTERVLRLNGKPIHFKRAGIDLDWTEHLFIDWIILFLGAVWVLKKN</sequence>
<reference evidence="8" key="1">
    <citation type="submission" date="2016-11" db="UniProtKB">
        <authorList>
            <consortium name="WormBaseParasite"/>
        </authorList>
    </citation>
    <scope>IDENTIFICATION</scope>
</reference>
<evidence type="ECO:0000313" key="7">
    <source>
        <dbReference type="Proteomes" id="UP000095287"/>
    </source>
</evidence>
<dbReference type="AlphaFoldDB" id="A0A1I7YNB3"/>
<evidence type="ECO:0000256" key="4">
    <source>
        <dbReference type="ARBA" id="ARBA00047475"/>
    </source>
</evidence>
<evidence type="ECO:0000256" key="3">
    <source>
        <dbReference type="ARBA" id="ARBA00022679"/>
    </source>
</evidence>
<protein>
    <recommendedName>
        <fullName evidence="6">UDP-glucuronosyltransferase</fullName>
        <ecNumber evidence="6">2.4.1.17</ecNumber>
    </recommendedName>
</protein>
<dbReference type="SUPFAM" id="SSF53756">
    <property type="entry name" value="UDP-Glycosyltransferase/glycogen phosphorylase"/>
    <property type="match status" value="1"/>
</dbReference>
<dbReference type="GO" id="GO:0016020">
    <property type="term" value="C:membrane"/>
    <property type="evidence" value="ECO:0007669"/>
    <property type="project" value="UniProtKB-SubCell"/>
</dbReference>
<dbReference type="Proteomes" id="UP000095287">
    <property type="component" value="Unplaced"/>
</dbReference>
<keyword evidence="6" id="KW-0732">Signal</keyword>
<name>A0A1I7YNB3_9BILA</name>
<evidence type="ECO:0000256" key="5">
    <source>
        <dbReference type="RuleBase" id="RU003718"/>
    </source>
</evidence>
<dbReference type="PANTHER" id="PTHR48043">
    <property type="entry name" value="EG:EG0003.4 PROTEIN-RELATED"/>
    <property type="match status" value="1"/>
</dbReference>
<accession>A0A1I7YNB3</accession>
<evidence type="ECO:0000313" key="8">
    <source>
        <dbReference type="WBParaSite" id="L893_g18038.t1"/>
    </source>
</evidence>
<comment type="subcellular location">
    <subcellularLocation>
        <location evidence="6">Membrane</location>
        <topology evidence="6">Single-pass membrane protein</topology>
    </subcellularLocation>
</comment>
<feature type="transmembrane region" description="Helical" evidence="6">
    <location>
        <begin position="491"/>
        <end position="510"/>
    </location>
</feature>
<dbReference type="PROSITE" id="PS00375">
    <property type="entry name" value="UDPGT"/>
    <property type="match status" value="1"/>
</dbReference>
<feature type="signal peptide" evidence="6">
    <location>
        <begin position="1"/>
        <end position="18"/>
    </location>
</feature>
<dbReference type="EC" id="2.4.1.17" evidence="6"/>
<keyword evidence="6" id="KW-0812">Transmembrane</keyword>
<keyword evidence="6" id="KW-0472">Membrane</keyword>
<evidence type="ECO:0000256" key="2">
    <source>
        <dbReference type="ARBA" id="ARBA00022676"/>
    </source>
</evidence>
<feature type="chain" id="PRO_5009029966" description="UDP-glucuronosyltransferase" evidence="6">
    <location>
        <begin position="19"/>
        <end position="513"/>
    </location>
</feature>
<keyword evidence="3 5" id="KW-0808">Transferase</keyword>
<proteinExistence type="inferred from homology"/>
<keyword evidence="6" id="KW-1133">Transmembrane helix</keyword>
<organism evidence="7 8">
    <name type="scientific">Steinernema glaseri</name>
    <dbReference type="NCBI Taxonomy" id="37863"/>
    <lineage>
        <taxon>Eukaryota</taxon>
        <taxon>Metazoa</taxon>
        <taxon>Ecdysozoa</taxon>
        <taxon>Nematoda</taxon>
        <taxon>Chromadorea</taxon>
        <taxon>Rhabditida</taxon>
        <taxon>Tylenchina</taxon>
        <taxon>Panagrolaimomorpha</taxon>
        <taxon>Strongyloidoidea</taxon>
        <taxon>Steinernematidae</taxon>
        <taxon>Steinernema</taxon>
    </lineage>
</organism>
<dbReference type="InterPro" id="IPR050271">
    <property type="entry name" value="UDP-glycosyltransferase"/>
</dbReference>
<keyword evidence="7" id="KW-1185">Reference proteome</keyword>
<evidence type="ECO:0000256" key="6">
    <source>
        <dbReference type="RuleBase" id="RU362059"/>
    </source>
</evidence>
<dbReference type="InterPro" id="IPR002213">
    <property type="entry name" value="UDP_glucos_trans"/>
</dbReference>
<dbReference type="WBParaSite" id="L893_g18038.t1">
    <property type="protein sequence ID" value="L893_g18038.t1"/>
    <property type="gene ID" value="L893_g18038"/>
</dbReference>
<dbReference type="Gene3D" id="3.40.50.2000">
    <property type="entry name" value="Glycogen Phosphorylase B"/>
    <property type="match status" value="1"/>
</dbReference>
<evidence type="ECO:0000256" key="1">
    <source>
        <dbReference type="ARBA" id="ARBA00009995"/>
    </source>
</evidence>
<dbReference type="PANTHER" id="PTHR48043:SF62">
    <property type="entry name" value="GLUCURONOSYLTRANSFERASE"/>
    <property type="match status" value="1"/>
</dbReference>
<dbReference type="GO" id="GO:0015020">
    <property type="term" value="F:glucuronosyltransferase activity"/>
    <property type="evidence" value="ECO:0007669"/>
    <property type="project" value="UniProtKB-EC"/>
</dbReference>
<comment type="catalytic activity">
    <reaction evidence="4 6">
        <text>glucuronate acceptor + UDP-alpha-D-glucuronate = acceptor beta-D-glucuronoside + UDP + H(+)</text>
        <dbReference type="Rhea" id="RHEA:21032"/>
        <dbReference type="ChEBI" id="CHEBI:15378"/>
        <dbReference type="ChEBI" id="CHEBI:58052"/>
        <dbReference type="ChEBI" id="CHEBI:58223"/>
        <dbReference type="ChEBI" id="CHEBI:132367"/>
        <dbReference type="ChEBI" id="CHEBI:132368"/>
        <dbReference type="EC" id="2.4.1.17"/>
    </reaction>
</comment>
<dbReference type="Pfam" id="PF00201">
    <property type="entry name" value="UDPGT"/>
    <property type="match status" value="1"/>
</dbReference>
<keyword evidence="2 5" id="KW-0328">Glycosyltransferase</keyword>